<dbReference type="AlphaFoldDB" id="A0A7C4H244"/>
<sequence>MMSQDLSSKEDPVHELANIGRIVVHVEYAYDIVDEMASNPEKYIDSLYKLSRLVVKVQKDLIKNRELFEEGTKNKVYEYVMNGLQRWALKVKEFADYISSLSDDRKREEEIKRLALLLISPDTYSLIVRDTLERIGGIE</sequence>
<reference evidence="1" key="1">
    <citation type="journal article" date="2020" name="mSystems">
        <title>Genome- and Community-Level Interaction Insights into Carbon Utilization and Element Cycling Functions of Hydrothermarchaeota in Hydrothermal Sediment.</title>
        <authorList>
            <person name="Zhou Z."/>
            <person name="Liu Y."/>
            <person name="Xu W."/>
            <person name="Pan J."/>
            <person name="Luo Z.H."/>
            <person name="Li M."/>
        </authorList>
    </citation>
    <scope>NUCLEOTIDE SEQUENCE [LARGE SCALE GENOMIC DNA]</scope>
    <source>
        <strain evidence="1">SpSt-658</strain>
    </source>
</reference>
<comment type="caution">
    <text evidence="1">The sequence shown here is derived from an EMBL/GenBank/DDBJ whole genome shotgun (WGS) entry which is preliminary data.</text>
</comment>
<protein>
    <submittedName>
        <fullName evidence="1">Uncharacterized protein</fullName>
    </submittedName>
</protein>
<dbReference type="EMBL" id="DTCA01000026">
    <property type="protein sequence ID" value="HGM06911.1"/>
    <property type="molecule type" value="Genomic_DNA"/>
</dbReference>
<gene>
    <name evidence="1" type="ORF">ENU31_00675</name>
</gene>
<organism evidence="1">
    <name type="scientific">Ignisphaera aggregans</name>
    <dbReference type="NCBI Taxonomy" id="334771"/>
    <lineage>
        <taxon>Archaea</taxon>
        <taxon>Thermoproteota</taxon>
        <taxon>Thermoprotei</taxon>
        <taxon>Desulfurococcales</taxon>
        <taxon>Desulfurococcaceae</taxon>
        <taxon>Ignisphaera</taxon>
    </lineage>
</organism>
<evidence type="ECO:0000313" key="1">
    <source>
        <dbReference type="EMBL" id="HGM06911.1"/>
    </source>
</evidence>
<proteinExistence type="predicted"/>
<accession>A0A7C4H244</accession>
<name>A0A7C4H244_9CREN</name>